<sequence>MDSEDEWPLHVNHHKLWSRHGPSGSSNQSRDENENAYEERIGMHIAGAMNREGADGQGLKYTDYKLSPSSAMEDFRRKWKLSKSVRQDCYGDIIKEVRAAMKDNPPKFQKLCLLDLPPELFHIIMSLAEALEARTLRQTCRTLREGTSHTLLT</sequence>
<dbReference type="SUPFAM" id="SSF81383">
    <property type="entry name" value="F-box domain"/>
    <property type="match status" value="1"/>
</dbReference>
<dbReference type="InterPro" id="IPR036047">
    <property type="entry name" value="F-box-like_dom_sf"/>
</dbReference>
<evidence type="ECO:0008006" key="4">
    <source>
        <dbReference type="Google" id="ProtNLM"/>
    </source>
</evidence>
<proteinExistence type="predicted"/>
<feature type="region of interest" description="Disordered" evidence="1">
    <location>
        <begin position="15"/>
        <end position="36"/>
    </location>
</feature>
<dbReference type="AlphaFoldDB" id="A0A8E2DSY6"/>
<reference evidence="2 3" key="1">
    <citation type="submission" date="2016-07" db="EMBL/GenBank/DDBJ databases">
        <title>Draft genome of the white-rot fungus Obba rivulosa 3A-2.</title>
        <authorList>
            <consortium name="DOE Joint Genome Institute"/>
            <person name="Miettinen O."/>
            <person name="Riley R."/>
            <person name="Acob R."/>
            <person name="Barry K."/>
            <person name="Cullen D."/>
            <person name="De Vries R."/>
            <person name="Hainaut M."/>
            <person name="Hatakka A."/>
            <person name="Henrissat B."/>
            <person name="Hilden K."/>
            <person name="Kuo R."/>
            <person name="Labutti K."/>
            <person name="Lipzen A."/>
            <person name="Makela M.R."/>
            <person name="Sandor L."/>
            <person name="Spatafora J.W."/>
            <person name="Grigoriev I.V."/>
            <person name="Hibbett D.S."/>
        </authorList>
    </citation>
    <scope>NUCLEOTIDE SEQUENCE [LARGE SCALE GENOMIC DNA]</scope>
    <source>
        <strain evidence="2 3">3A-2</strain>
    </source>
</reference>
<name>A0A8E2DSY6_9APHY</name>
<gene>
    <name evidence="2" type="ORF">OBBRIDRAFT_800515</name>
</gene>
<dbReference type="EMBL" id="KV722336">
    <property type="protein sequence ID" value="OCH95344.1"/>
    <property type="molecule type" value="Genomic_DNA"/>
</dbReference>
<keyword evidence="3" id="KW-1185">Reference proteome</keyword>
<accession>A0A8E2DSY6</accession>
<dbReference type="OrthoDB" id="2801112at2759"/>
<evidence type="ECO:0000313" key="2">
    <source>
        <dbReference type="EMBL" id="OCH95344.1"/>
    </source>
</evidence>
<evidence type="ECO:0000256" key="1">
    <source>
        <dbReference type="SAM" id="MobiDB-lite"/>
    </source>
</evidence>
<dbReference type="Proteomes" id="UP000250043">
    <property type="component" value="Unassembled WGS sequence"/>
</dbReference>
<organism evidence="2 3">
    <name type="scientific">Obba rivulosa</name>
    <dbReference type="NCBI Taxonomy" id="1052685"/>
    <lineage>
        <taxon>Eukaryota</taxon>
        <taxon>Fungi</taxon>
        <taxon>Dikarya</taxon>
        <taxon>Basidiomycota</taxon>
        <taxon>Agaricomycotina</taxon>
        <taxon>Agaricomycetes</taxon>
        <taxon>Polyporales</taxon>
        <taxon>Gelatoporiaceae</taxon>
        <taxon>Obba</taxon>
    </lineage>
</organism>
<protein>
    <recommendedName>
        <fullName evidence="4">F-box domain-containing protein</fullName>
    </recommendedName>
</protein>
<evidence type="ECO:0000313" key="3">
    <source>
        <dbReference type="Proteomes" id="UP000250043"/>
    </source>
</evidence>